<dbReference type="Proteomes" id="UP001595645">
    <property type="component" value="Unassembled WGS sequence"/>
</dbReference>
<comment type="caution">
    <text evidence="1">The sequence shown here is derived from an EMBL/GenBank/DDBJ whole genome shotgun (WGS) entry which is preliminary data.</text>
</comment>
<organism evidence="1 2">
    <name type="scientific">Amycolatopsis speibonae</name>
    <dbReference type="NCBI Taxonomy" id="1450224"/>
    <lineage>
        <taxon>Bacteria</taxon>
        <taxon>Bacillati</taxon>
        <taxon>Actinomycetota</taxon>
        <taxon>Actinomycetes</taxon>
        <taxon>Pseudonocardiales</taxon>
        <taxon>Pseudonocardiaceae</taxon>
        <taxon>Amycolatopsis</taxon>
    </lineage>
</organism>
<protein>
    <recommendedName>
        <fullName evidence="3">Transposase DDE domain-containing protein</fullName>
    </recommendedName>
</protein>
<evidence type="ECO:0000313" key="1">
    <source>
        <dbReference type="EMBL" id="MFC3452706.1"/>
    </source>
</evidence>
<gene>
    <name evidence="1" type="ORF">ACFOSH_24995</name>
</gene>
<name>A0ABV7P2G7_9PSEU</name>
<evidence type="ECO:0000313" key="2">
    <source>
        <dbReference type="Proteomes" id="UP001595645"/>
    </source>
</evidence>
<keyword evidence="2" id="KW-1185">Reference proteome</keyword>
<dbReference type="EMBL" id="JBHRWK010000038">
    <property type="protein sequence ID" value="MFC3452706.1"/>
    <property type="molecule type" value="Genomic_DNA"/>
</dbReference>
<evidence type="ECO:0008006" key="3">
    <source>
        <dbReference type="Google" id="ProtNLM"/>
    </source>
</evidence>
<dbReference type="RefSeq" id="WP_378241474.1">
    <property type="nucleotide sequence ID" value="NZ_JBHRWK010000038.1"/>
</dbReference>
<proteinExistence type="predicted"/>
<accession>A0ABV7P2G7</accession>
<reference evidence="2" key="1">
    <citation type="journal article" date="2019" name="Int. J. Syst. Evol. Microbiol.">
        <title>The Global Catalogue of Microorganisms (GCM) 10K type strain sequencing project: providing services to taxonomists for standard genome sequencing and annotation.</title>
        <authorList>
            <consortium name="The Broad Institute Genomics Platform"/>
            <consortium name="The Broad Institute Genome Sequencing Center for Infectious Disease"/>
            <person name="Wu L."/>
            <person name="Ma J."/>
        </authorList>
    </citation>
    <scope>NUCLEOTIDE SEQUENCE [LARGE SCALE GENOMIC DNA]</scope>
    <source>
        <strain evidence="2">CGMCC 4.7676</strain>
    </source>
</reference>
<sequence>MFEVDRYGVLTQFLPCLRRAVERGGFCRRLAGFAPQHQLVAGMFQRLVIAVSRLAKIGEPLTRHLEF</sequence>